<evidence type="ECO:0000313" key="6">
    <source>
        <dbReference type="EnsemblMetazoa" id="ENSAATROPP005609"/>
    </source>
</evidence>
<sequence>MVSIVPSRFAGLKIEDDDDEFRKPKQKPKTTASAKPKPANVKHSSSNQTAQLPQKKQKPKPQKAKTHNEAEQKEQWSKWQEKDSELVEKSYMTDLEQALLLSKLDFEANKTKYTQSEQEAKQLTGKVKKPKTFSLQEFQEQVSKDVSEKEQQRQIKQAEEEYNKHYSFFEQIDLETKQIVSKEQIKSLFQARDVSACSKDAKENAKKVKQTQAAASEVDQLKAENVCLKEEIAGLRDKFKKVVSMLKSGEMKEKTELLVEIEKLKKTQEDMTAELTALYGELEQAKSKSNQDLKGKDKVPTTRRSVRFDASSEKPSVHP</sequence>
<proteinExistence type="inferred from homology"/>
<evidence type="ECO:0000313" key="7">
    <source>
        <dbReference type="Proteomes" id="UP000075880"/>
    </source>
</evidence>
<evidence type="ECO:0000256" key="4">
    <source>
        <dbReference type="ARBA" id="ARBA00023054"/>
    </source>
</evidence>
<evidence type="ECO:0008006" key="8">
    <source>
        <dbReference type="Google" id="ProtNLM"/>
    </source>
</evidence>
<dbReference type="PANTHER" id="PTHR14899">
    <property type="entry name" value="G KINASE ANCHORING PROTEIN 1"/>
    <property type="match status" value="1"/>
</dbReference>
<feature type="region of interest" description="Disordered" evidence="5">
    <location>
        <begin position="1"/>
        <end position="80"/>
    </location>
</feature>
<keyword evidence="4" id="KW-0175">Coiled coil</keyword>
<feature type="compositionally biased region" description="Basic residues" evidence="5">
    <location>
        <begin position="55"/>
        <end position="65"/>
    </location>
</feature>
<feature type="region of interest" description="Disordered" evidence="5">
    <location>
        <begin position="285"/>
        <end position="319"/>
    </location>
</feature>
<feature type="compositionally biased region" description="Low complexity" evidence="5">
    <location>
        <begin position="29"/>
        <end position="39"/>
    </location>
</feature>
<feature type="compositionally biased region" description="Polar residues" evidence="5">
    <location>
        <begin position="42"/>
        <end position="52"/>
    </location>
</feature>
<comment type="similarity">
    <text evidence="2">Belongs to the GKAP1 family.</text>
</comment>
<name>A0AAG5D407_ANOAO</name>
<dbReference type="GO" id="GO:0007165">
    <property type="term" value="P:signal transduction"/>
    <property type="evidence" value="ECO:0007669"/>
    <property type="project" value="InterPro"/>
</dbReference>
<protein>
    <recommendedName>
        <fullName evidence="8">G kinase-anchoring protein 1</fullName>
    </recommendedName>
</protein>
<dbReference type="InterPro" id="IPR026109">
    <property type="entry name" value="GKAP1"/>
</dbReference>
<evidence type="ECO:0000256" key="2">
    <source>
        <dbReference type="ARBA" id="ARBA00006662"/>
    </source>
</evidence>
<accession>A0AAG5D407</accession>
<evidence type="ECO:0000256" key="5">
    <source>
        <dbReference type="SAM" id="MobiDB-lite"/>
    </source>
</evidence>
<keyword evidence="7" id="KW-1185">Reference proteome</keyword>
<evidence type="ECO:0000256" key="1">
    <source>
        <dbReference type="ARBA" id="ARBA00004555"/>
    </source>
</evidence>
<dbReference type="EnsemblMetazoa" id="ENSAATROPT006160">
    <property type="protein sequence ID" value="ENSAATROPP005609"/>
    <property type="gene ID" value="ENSAATROPG004987"/>
</dbReference>
<evidence type="ECO:0000256" key="3">
    <source>
        <dbReference type="ARBA" id="ARBA00023034"/>
    </source>
</evidence>
<organism evidence="6 7">
    <name type="scientific">Anopheles atroparvus</name>
    <name type="common">European mosquito</name>
    <dbReference type="NCBI Taxonomy" id="41427"/>
    <lineage>
        <taxon>Eukaryota</taxon>
        <taxon>Metazoa</taxon>
        <taxon>Ecdysozoa</taxon>
        <taxon>Arthropoda</taxon>
        <taxon>Hexapoda</taxon>
        <taxon>Insecta</taxon>
        <taxon>Pterygota</taxon>
        <taxon>Neoptera</taxon>
        <taxon>Endopterygota</taxon>
        <taxon>Diptera</taxon>
        <taxon>Nematocera</taxon>
        <taxon>Culicoidea</taxon>
        <taxon>Culicidae</taxon>
        <taxon>Anophelinae</taxon>
        <taxon>Anopheles</taxon>
    </lineage>
</organism>
<dbReference type="GO" id="GO:0005794">
    <property type="term" value="C:Golgi apparatus"/>
    <property type="evidence" value="ECO:0007669"/>
    <property type="project" value="UniProtKB-SubCell"/>
</dbReference>
<dbReference type="PANTHER" id="PTHR14899:SF0">
    <property type="entry name" value="G KINASE-ANCHORING PROTEIN 1"/>
    <property type="match status" value="1"/>
</dbReference>
<dbReference type="Proteomes" id="UP000075880">
    <property type="component" value="Unassembled WGS sequence"/>
</dbReference>
<dbReference type="AlphaFoldDB" id="A0AAG5D407"/>
<comment type="subcellular location">
    <subcellularLocation>
        <location evidence="1">Golgi apparatus</location>
    </subcellularLocation>
</comment>
<keyword evidence="3" id="KW-0333">Golgi apparatus</keyword>
<reference evidence="6" key="1">
    <citation type="submission" date="2024-04" db="UniProtKB">
        <authorList>
            <consortium name="EnsemblMetazoa"/>
        </authorList>
    </citation>
    <scope>IDENTIFICATION</scope>
    <source>
        <strain evidence="6">EBRO</strain>
    </source>
</reference>
<feature type="compositionally biased region" description="Basic and acidic residues" evidence="5">
    <location>
        <begin position="66"/>
        <end position="80"/>
    </location>
</feature>